<sequence length="209" mass="22546">MQNQENRGTLNMVKNAALLMGLALLAMVLLIGVEANYGRFVLGKQVDGYGSPPGKDDHGHGSPPPTDNHGYGSSPGKITKGMDMGPGEMTMDLTRGKMIMGTDLAQGRTITDLDQARIIMDIDLAQTIMGMDMAQMVTDSELARVYLASRLDKLDGEFGLCRLVFGILGLVHGGGLKMENTHMAILKVKTKLLPLLGLVLQLIHEQIET</sequence>
<proteinExistence type="predicted"/>
<name>A0ACB9Q627_BAUVA</name>
<gene>
    <name evidence="1" type="ORF">L6164_003191</name>
</gene>
<accession>A0ACB9Q627</accession>
<evidence type="ECO:0000313" key="1">
    <source>
        <dbReference type="EMBL" id="KAI4354320.1"/>
    </source>
</evidence>
<keyword evidence="2" id="KW-1185">Reference proteome</keyword>
<evidence type="ECO:0000313" key="2">
    <source>
        <dbReference type="Proteomes" id="UP000828941"/>
    </source>
</evidence>
<protein>
    <submittedName>
        <fullName evidence="1">Uncharacterized protein</fullName>
    </submittedName>
</protein>
<organism evidence="1 2">
    <name type="scientific">Bauhinia variegata</name>
    <name type="common">Purple orchid tree</name>
    <name type="synonym">Phanera variegata</name>
    <dbReference type="NCBI Taxonomy" id="167791"/>
    <lineage>
        <taxon>Eukaryota</taxon>
        <taxon>Viridiplantae</taxon>
        <taxon>Streptophyta</taxon>
        <taxon>Embryophyta</taxon>
        <taxon>Tracheophyta</taxon>
        <taxon>Spermatophyta</taxon>
        <taxon>Magnoliopsida</taxon>
        <taxon>eudicotyledons</taxon>
        <taxon>Gunneridae</taxon>
        <taxon>Pentapetalae</taxon>
        <taxon>rosids</taxon>
        <taxon>fabids</taxon>
        <taxon>Fabales</taxon>
        <taxon>Fabaceae</taxon>
        <taxon>Cercidoideae</taxon>
        <taxon>Cercideae</taxon>
        <taxon>Bauhiniinae</taxon>
        <taxon>Bauhinia</taxon>
    </lineage>
</organism>
<dbReference type="EMBL" id="CM039427">
    <property type="protein sequence ID" value="KAI4354320.1"/>
    <property type="molecule type" value="Genomic_DNA"/>
</dbReference>
<reference evidence="1 2" key="1">
    <citation type="journal article" date="2022" name="DNA Res.">
        <title>Chromosomal-level genome assembly of the orchid tree Bauhinia variegata (Leguminosae; Cercidoideae) supports the allotetraploid origin hypothesis of Bauhinia.</title>
        <authorList>
            <person name="Zhong Y."/>
            <person name="Chen Y."/>
            <person name="Zheng D."/>
            <person name="Pang J."/>
            <person name="Liu Y."/>
            <person name="Luo S."/>
            <person name="Meng S."/>
            <person name="Qian L."/>
            <person name="Wei D."/>
            <person name="Dai S."/>
            <person name="Zhou R."/>
        </authorList>
    </citation>
    <scope>NUCLEOTIDE SEQUENCE [LARGE SCALE GENOMIC DNA]</scope>
    <source>
        <strain evidence="1">BV-YZ2020</strain>
    </source>
</reference>
<comment type="caution">
    <text evidence="1">The sequence shown here is derived from an EMBL/GenBank/DDBJ whole genome shotgun (WGS) entry which is preliminary data.</text>
</comment>
<dbReference type="Proteomes" id="UP000828941">
    <property type="component" value="Chromosome 2"/>
</dbReference>